<dbReference type="Gene3D" id="1.20.1250.20">
    <property type="entry name" value="MFS general substrate transporter like domains"/>
    <property type="match status" value="1"/>
</dbReference>
<feature type="transmembrane region" description="Helical" evidence="7">
    <location>
        <begin position="318"/>
        <end position="340"/>
    </location>
</feature>
<dbReference type="AlphaFoldDB" id="A0A371PPN3"/>
<proteinExistence type="predicted"/>
<dbReference type="SUPFAM" id="SSF103473">
    <property type="entry name" value="MFS general substrate transporter"/>
    <property type="match status" value="1"/>
</dbReference>
<evidence type="ECO:0000256" key="4">
    <source>
        <dbReference type="ARBA" id="ARBA00022692"/>
    </source>
</evidence>
<feature type="transmembrane region" description="Helical" evidence="7">
    <location>
        <begin position="256"/>
        <end position="280"/>
    </location>
</feature>
<dbReference type="Pfam" id="PF07690">
    <property type="entry name" value="MFS_1"/>
    <property type="match status" value="1"/>
</dbReference>
<keyword evidence="3" id="KW-1003">Cell membrane</keyword>
<accession>A0A371PPN3</accession>
<keyword evidence="4 7" id="KW-0812">Transmembrane</keyword>
<dbReference type="InterPro" id="IPR050171">
    <property type="entry name" value="MFS_Transporters"/>
</dbReference>
<evidence type="ECO:0000256" key="1">
    <source>
        <dbReference type="ARBA" id="ARBA00004651"/>
    </source>
</evidence>
<organism evidence="8 9">
    <name type="scientific">Streptomyces inhibens</name>
    <dbReference type="NCBI Taxonomy" id="2293571"/>
    <lineage>
        <taxon>Bacteria</taxon>
        <taxon>Bacillati</taxon>
        <taxon>Actinomycetota</taxon>
        <taxon>Actinomycetes</taxon>
        <taxon>Kitasatosporales</taxon>
        <taxon>Streptomycetaceae</taxon>
        <taxon>Streptomyces</taxon>
    </lineage>
</organism>
<comment type="caution">
    <text evidence="8">The sequence shown here is derived from an EMBL/GenBank/DDBJ whole genome shotgun (WGS) entry which is preliminary data.</text>
</comment>
<evidence type="ECO:0000256" key="2">
    <source>
        <dbReference type="ARBA" id="ARBA00022448"/>
    </source>
</evidence>
<feature type="transmembrane region" description="Helical" evidence="7">
    <location>
        <begin position="292"/>
        <end position="312"/>
    </location>
</feature>
<evidence type="ECO:0000256" key="7">
    <source>
        <dbReference type="SAM" id="Phobius"/>
    </source>
</evidence>
<feature type="transmembrane region" description="Helical" evidence="7">
    <location>
        <begin position="226"/>
        <end position="250"/>
    </location>
</feature>
<evidence type="ECO:0000313" key="9">
    <source>
        <dbReference type="Proteomes" id="UP000262477"/>
    </source>
</evidence>
<name>A0A371PPN3_STRIH</name>
<evidence type="ECO:0000256" key="3">
    <source>
        <dbReference type="ARBA" id="ARBA00022475"/>
    </source>
</evidence>
<dbReference type="OrthoDB" id="4218376at2"/>
<dbReference type="PANTHER" id="PTHR23517">
    <property type="entry name" value="RESISTANCE PROTEIN MDTM, PUTATIVE-RELATED-RELATED"/>
    <property type="match status" value="1"/>
</dbReference>
<dbReference type="EMBL" id="QUAC01000483">
    <property type="protein sequence ID" value="REK84500.1"/>
    <property type="molecule type" value="Genomic_DNA"/>
</dbReference>
<feature type="transmembrane region" description="Helical" evidence="7">
    <location>
        <begin position="25"/>
        <end position="47"/>
    </location>
</feature>
<keyword evidence="2" id="KW-0813">Transport</keyword>
<feature type="transmembrane region" description="Helical" evidence="7">
    <location>
        <begin position="81"/>
        <end position="104"/>
    </location>
</feature>
<feature type="transmembrane region" description="Helical" evidence="7">
    <location>
        <begin position="361"/>
        <end position="379"/>
    </location>
</feature>
<keyword evidence="5 7" id="KW-1133">Transmembrane helix</keyword>
<dbReference type="GO" id="GO:0005886">
    <property type="term" value="C:plasma membrane"/>
    <property type="evidence" value="ECO:0007669"/>
    <property type="project" value="UniProtKB-SubCell"/>
</dbReference>
<dbReference type="RefSeq" id="WP_128512509.1">
    <property type="nucleotide sequence ID" value="NZ_QUAC01000483.1"/>
</dbReference>
<keyword evidence="9" id="KW-1185">Reference proteome</keyword>
<feature type="transmembrane region" description="Helical" evidence="7">
    <location>
        <begin position="385"/>
        <end position="403"/>
    </location>
</feature>
<feature type="transmembrane region" description="Helical" evidence="7">
    <location>
        <begin position="53"/>
        <end position="74"/>
    </location>
</feature>
<dbReference type="InterPro" id="IPR036259">
    <property type="entry name" value="MFS_trans_sf"/>
</dbReference>
<keyword evidence="6 7" id="KW-0472">Membrane</keyword>
<reference evidence="8 9" key="1">
    <citation type="submission" date="2018-08" db="EMBL/GenBank/DDBJ databases">
        <title>Streptomyces NEAU-D10 sp. nov., a novel Actinomycete isolated from soil.</title>
        <authorList>
            <person name="Jin L."/>
        </authorList>
    </citation>
    <scope>NUCLEOTIDE SEQUENCE [LARGE SCALE GENOMIC DNA]</scope>
    <source>
        <strain evidence="8 9">NEAU-D10</strain>
    </source>
</reference>
<evidence type="ECO:0000313" key="8">
    <source>
        <dbReference type="EMBL" id="REK84500.1"/>
    </source>
</evidence>
<feature type="transmembrane region" description="Helical" evidence="7">
    <location>
        <begin position="144"/>
        <end position="170"/>
    </location>
</feature>
<dbReference type="InterPro" id="IPR011701">
    <property type="entry name" value="MFS"/>
</dbReference>
<evidence type="ECO:0000256" key="6">
    <source>
        <dbReference type="ARBA" id="ARBA00023136"/>
    </source>
</evidence>
<dbReference type="Proteomes" id="UP000262477">
    <property type="component" value="Unassembled WGS sequence"/>
</dbReference>
<protein>
    <submittedName>
        <fullName evidence="8">MFS transporter</fullName>
    </submittedName>
</protein>
<feature type="transmembrane region" description="Helical" evidence="7">
    <location>
        <begin position="110"/>
        <end position="132"/>
    </location>
</feature>
<evidence type="ECO:0000256" key="5">
    <source>
        <dbReference type="ARBA" id="ARBA00022989"/>
    </source>
</evidence>
<sequence length="417" mass="43110">MTELIEQHSVGPRLSETALRRTIGINYLCCQFGKFSLLPVLVVMLTHGGKGNASAAGFGMFAFLLCVGLSSLPISRWLPRLPYSVTMAAGMVCSAAGFGALAYTTHPVPTLLALCLAGFGNSVHGVLVRVLVAESLAAEPARNIVYAIMQIATNIAAALGPFIAGALYVSGDGRPLLGFVSVAYLAAAATLLLGLPGRLRPPSTIRCTDGARARIRALRHPECVRAITFTVVGAFVYGQFYSAFALFVSLAIDSPVLRAVLLGGPPVAIVLFQSGATALANRGLRAGVAPNTLLALGVIVFGGAIALLGIGLPAVVGATVAMAVFAFAEMLYTPMVSIAFNRLTNVSPLTSSNLQGVSLTTGEALGSLFGGAVFLACYHHGGGDWYWLALGTATVAGVCLRLAKAHTTITVRPDEGH</sequence>
<comment type="subcellular location">
    <subcellularLocation>
        <location evidence="1">Cell membrane</location>
        <topology evidence="1">Multi-pass membrane protein</topology>
    </subcellularLocation>
</comment>
<gene>
    <name evidence="8" type="ORF">DY245_42815</name>
</gene>
<feature type="transmembrane region" description="Helical" evidence="7">
    <location>
        <begin position="176"/>
        <end position="195"/>
    </location>
</feature>
<dbReference type="GO" id="GO:0022857">
    <property type="term" value="F:transmembrane transporter activity"/>
    <property type="evidence" value="ECO:0007669"/>
    <property type="project" value="InterPro"/>
</dbReference>